<dbReference type="Gene3D" id="3.40.50.12780">
    <property type="entry name" value="N-terminal domain of ligase-like"/>
    <property type="match status" value="1"/>
</dbReference>
<dbReference type="PANTHER" id="PTHR43201:SF5">
    <property type="entry name" value="MEDIUM-CHAIN ACYL-COA LIGASE ACSF2, MITOCHONDRIAL"/>
    <property type="match status" value="1"/>
</dbReference>
<dbReference type="FunFam" id="3.30.300.30:FF:000008">
    <property type="entry name" value="2,3-dihydroxybenzoate-AMP ligase"/>
    <property type="match status" value="1"/>
</dbReference>
<comment type="similarity">
    <text evidence="1">Belongs to the ATP-dependent AMP-binding enzyme family.</text>
</comment>
<dbReference type="Gene3D" id="3.30.300.30">
    <property type="match status" value="1"/>
</dbReference>
<feature type="domain" description="AMP-binding enzyme C-terminal" evidence="8">
    <location>
        <begin position="316"/>
        <end position="391"/>
    </location>
</feature>
<evidence type="ECO:0000256" key="5">
    <source>
        <dbReference type="ARBA" id="ARBA00047319"/>
    </source>
</evidence>
<dbReference type="InterPro" id="IPR025110">
    <property type="entry name" value="AMP-bd_C"/>
</dbReference>
<comment type="catalytic activity">
    <reaction evidence="5">
        <text>octanoate + ATP + CoA = octanoyl-CoA + AMP + diphosphate</text>
        <dbReference type="Rhea" id="RHEA:33631"/>
        <dbReference type="ChEBI" id="CHEBI:25646"/>
        <dbReference type="ChEBI" id="CHEBI:30616"/>
        <dbReference type="ChEBI" id="CHEBI:33019"/>
        <dbReference type="ChEBI" id="CHEBI:57287"/>
        <dbReference type="ChEBI" id="CHEBI:57386"/>
        <dbReference type="ChEBI" id="CHEBI:456215"/>
    </reaction>
</comment>
<comment type="function">
    <text evidence="3">Acyl-CoA synthases catalyze the initial reaction in fatty acid metabolism, by forming a thioester with CoA. Has some preference toward medium-chain substrates. Plays a role in adipocyte differentiation.</text>
</comment>
<keyword evidence="10" id="KW-1185">Reference proteome</keyword>
<evidence type="ECO:0000256" key="1">
    <source>
        <dbReference type="ARBA" id="ARBA00006432"/>
    </source>
</evidence>
<sequence length="406" mass="44976">MKGLIIGDTIKNRDYYTFLNKIIPELQTSKVLSLKSQIFPNLTSIITLGKEKLSGISNVDNLINSFRNNSEVSKYGQDLKPEDPGLCLFTSGTTGTTFSCVGFDHNIDCFITPWLNDSYICSADSAPTYNVAANVNALCAEKCTVITGTPTMYIDIISHIKNRGDLPIKLHVALVGGASCSPELIRQMNEQMKTDYVSAMYGLTESTACVFHSQPGDSVDVVAETAGYLTDHSEVKVVNEKEKIVPFGTPGELMVRSYSNMICYWDEPEKTKKTFTEDGWLFTGDKFTLFSDGYGKIVGRFKDIIIRGGENIAPKEIEDVLNTHPDVIASQVVGVPDERLGEELCAVLKLREDTNFTTQQMANYCSGRIARFKIPKLLKVIDEFPRTASGKIKRHTLKELVESGKI</sequence>
<dbReference type="AlphaFoldDB" id="A0AAU9VCN4"/>
<proteinExistence type="inferred from homology"/>
<protein>
    <recommendedName>
        <fullName evidence="4">Medium-chain acyl-CoA ligase ACSF2, mitochondrial</fullName>
    </recommendedName>
</protein>
<reference evidence="9" key="1">
    <citation type="submission" date="2022-03" db="EMBL/GenBank/DDBJ databases">
        <authorList>
            <person name="Tunstrom K."/>
        </authorList>
    </citation>
    <scope>NUCLEOTIDE SEQUENCE</scope>
</reference>
<dbReference type="GO" id="GO:0031956">
    <property type="term" value="F:medium-chain fatty acid-CoA ligase activity"/>
    <property type="evidence" value="ECO:0007669"/>
    <property type="project" value="UniProtKB-EC"/>
</dbReference>
<dbReference type="InterPro" id="IPR042099">
    <property type="entry name" value="ANL_N_sf"/>
</dbReference>
<dbReference type="EMBL" id="CAKOGL010000031">
    <property type="protein sequence ID" value="CAH2108078.1"/>
    <property type="molecule type" value="Genomic_DNA"/>
</dbReference>
<dbReference type="GO" id="GO:0006631">
    <property type="term" value="P:fatty acid metabolic process"/>
    <property type="evidence" value="ECO:0007669"/>
    <property type="project" value="TreeGrafter"/>
</dbReference>
<evidence type="ECO:0000256" key="4">
    <source>
        <dbReference type="ARBA" id="ARBA00039638"/>
    </source>
</evidence>
<dbReference type="InterPro" id="IPR045851">
    <property type="entry name" value="AMP-bd_C_sf"/>
</dbReference>
<gene>
    <name evidence="9" type="ORF">EEDITHA_LOCUS22044</name>
</gene>
<evidence type="ECO:0000259" key="7">
    <source>
        <dbReference type="Pfam" id="PF00501"/>
    </source>
</evidence>
<evidence type="ECO:0000313" key="10">
    <source>
        <dbReference type="Proteomes" id="UP001153954"/>
    </source>
</evidence>
<name>A0AAU9VCN4_EUPED</name>
<dbReference type="Pfam" id="PF00501">
    <property type="entry name" value="AMP-binding"/>
    <property type="match status" value="1"/>
</dbReference>
<dbReference type="Proteomes" id="UP001153954">
    <property type="component" value="Unassembled WGS sequence"/>
</dbReference>
<evidence type="ECO:0000313" key="9">
    <source>
        <dbReference type="EMBL" id="CAH2108078.1"/>
    </source>
</evidence>
<dbReference type="PANTHER" id="PTHR43201">
    <property type="entry name" value="ACYL-COA SYNTHETASE"/>
    <property type="match status" value="1"/>
</dbReference>
<keyword evidence="2" id="KW-0436">Ligase</keyword>
<evidence type="ECO:0000256" key="3">
    <source>
        <dbReference type="ARBA" id="ARBA00037247"/>
    </source>
</evidence>
<accession>A0AAU9VCN4</accession>
<feature type="domain" description="AMP-dependent synthetase/ligase" evidence="7">
    <location>
        <begin position="105"/>
        <end position="265"/>
    </location>
</feature>
<dbReference type="Pfam" id="PF13193">
    <property type="entry name" value="AMP-binding_C"/>
    <property type="match status" value="1"/>
</dbReference>
<comment type="caution">
    <text evidence="9">The sequence shown here is derived from an EMBL/GenBank/DDBJ whole genome shotgun (WGS) entry which is preliminary data.</text>
</comment>
<evidence type="ECO:0000256" key="2">
    <source>
        <dbReference type="ARBA" id="ARBA00022598"/>
    </source>
</evidence>
<organism evidence="9 10">
    <name type="scientific">Euphydryas editha</name>
    <name type="common">Edith's checkerspot</name>
    <dbReference type="NCBI Taxonomy" id="104508"/>
    <lineage>
        <taxon>Eukaryota</taxon>
        <taxon>Metazoa</taxon>
        <taxon>Ecdysozoa</taxon>
        <taxon>Arthropoda</taxon>
        <taxon>Hexapoda</taxon>
        <taxon>Insecta</taxon>
        <taxon>Pterygota</taxon>
        <taxon>Neoptera</taxon>
        <taxon>Endopterygota</taxon>
        <taxon>Lepidoptera</taxon>
        <taxon>Glossata</taxon>
        <taxon>Ditrysia</taxon>
        <taxon>Papilionoidea</taxon>
        <taxon>Nymphalidae</taxon>
        <taxon>Nymphalinae</taxon>
        <taxon>Euphydryas</taxon>
    </lineage>
</organism>
<evidence type="ECO:0000259" key="8">
    <source>
        <dbReference type="Pfam" id="PF13193"/>
    </source>
</evidence>
<evidence type="ECO:0000256" key="6">
    <source>
        <dbReference type="ARBA" id="ARBA00048277"/>
    </source>
</evidence>
<comment type="catalytic activity">
    <reaction evidence="6">
        <text>a medium-chain fatty acid + ATP + CoA = a medium-chain fatty acyl-CoA + AMP + diphosphate</text>
        <dbReference type="Rhea" id="RHEA:48340"/>
        <dbReference type="ChEBI" id="CHEBI:30616"/>
        <dbReference type="ChEBI" id="CHEBI:33019"/>
        <dbReference type="ChEBI" id="CHEBI:57287"/>
        <dbReference type="ChEBI" id="CHEBI:59558"/>
        <dbReference type="ChEBI" id="CHEBI:90546"/>
        <dbReference type="ChEBI" id="CHEBI:456215"/>
        <dbReference type="EC" id="6.2.1.2"/>
    </reaction>
</comment>
<dbReference type="SUPFAM" id="SSF56801">
    <property type="entry name" value="Acetyl-CoA synthetase-like"/>
    <property type="match status" value="1"/>
</dbReference>
<dbReference type="InterPro" id="IPR000873">
    <property type="entry name" value="AMP-dep_synth/lig_dom"/>
</dbReference>